<accession>A0A835UH03</accession>
<comment type="similarity">
    <text evidence="1">Belongs to the IAA-amido conjugating enzyme family.</text>
</comment>
<dbReference type="Pfam" id="PF23571">
    <property type="entry name" value="GH3_M"/>
    <property type="match status" value="1"/>
</dbReference>
<keyword evidence="2" id="KW-0436">Ligase</keyword>
<evidence type="ECO:0000256" key="1">
    <source>
        <dbReference type="ARBA" id="ARBA00008068"/>
    </source>
</evidence>
<name>A0A835UH03_VANPL</name>
<dbReference type="OrthoDB" id="10004661at2759"/>
<dbReference type="Pfam" id="PF03321">
    <property type="entry name" value="GH3"/>
    <property type="match status" value="1"/>
</dbReference>
<dbReference type="EMBL" id="JADCNM010000011">
    <property type="protein sequence ID" value="KAG0462774.1"/>
    <property type="molecule type" value="Genomic_DNA"/>
</dbReference>
<dbReference type="InterPro" id="IPR004993">
    <property type="entry name" value="GH3"/>
</dbReference>
<evidence type="ECO:0000256" key="2">
    <source>
        <dbReference type="ARBA" id="ARBA00022598"/>
    </source>
</evidence>
<gene>
    <name evidence="5" type="ORF">HPP92_021250</name>
</gene>
<proteinExistence type="inferred from homology"/>
<sequence length="291" mass="32791">MYLLFVKPEITTPSGLPARPVLTSYYKSSNFLNRPFNKHLVYTSPNDTILCADSKQSLYCQLLCGLVQCDDVLRVGAVFASALLRAIKFLQDNWHELSSNVREGKVSEWITDASSLQAVRRILQKPDAELADRIETECRKEPWEGIIKRLWPRTKYVDVIVTGSMAQYIPLLDFYSGGLPLVSTMYASSECYFGINLEPLSKPAEVSYTLIPNMAYFEFLPVKRKTAEEETLGDERYIGSMDITAEAVDLVHVKVGTYYELVVTTFTGKPSSSSPPSFNSRSIFRSDRNSS</sequence>
<dbReference type="PANTHER" id="PTHR31901:SF33">
    <property type="entry name" value="INDOLE-3-ACETIC ACID-AMIDO SYNTHETASE GH3.17"/>
    <property type="match status" value="1"/>
</dbReference>
<protein>
    <recommendedName>
        <fullName evidence="4">GH3 middle domain-containing protein</fullName>
    </recommendedName>
</protein>
<dbReference type="GO" id="GO:0005737">
    <property type="term" value="C:cytoplasm"/>
    <property type="evidence" value="ECO:0007669"/>
    <property type="project" value="TreeGrafter"/>
</dbReference>
<dbReference type="AlphaFoldDB" id="A0A835UH03"/>
<comment type="caution">
    <text evidence="5">The sequence shown here is derived from an EMBL/GenBank/DDBJ whole genome shotgun (WGS) entry which is preliminary data.</text>
</comment>
<reference evidence="5 6" key="1">
    <citation type="journal article" date="2020" name="Nat. Food">
        <title>A phased Vanilla planifolia genome enables genetic improvement of flavour and production.</title>
        <authorList>
            <person name="Hasing T."/>
            <person name="Tang H."/>
            <person name="Brym M."/>
            <person name="Khazi F."/>
            <person name="Huang T."/>
            <person name="Chambers A.H."/>
        </authorList>
    </citation>
    <scope>NUCLEOTIDE SEQUENCE [LARGE SCALE GENOMIC DNA]</scope>
    <source>
        <tissue evidence="5">Leaf</tissue>
    </source>
</reference>
<organism evidence="5 6">
    <name type="scientific">Vanilla planifolia</name>
    <name type="common">Vanilla</name>
    <dbReference type="NCBI Taxonomy" id="51239"/>
    <lineage>
        <taxon>Eukaryota</taxon>
        <taxon>Viridiplantae</taxon>
        <taxon>Streptophyta</taxon>
        <taxon>Embryophyta</taxon>
        <taxon>Tracheophyta</taxon>
        <taxon>Spermatophyta</taxon>
        <taxon>Magnoliopsida</taxon>
        <taxon>Liliopsida</taxon>
        <taxon>Asparagales</taxon>
        <taxon>Orchidaceae</taxon>
        <taxon>Vanilloideae</taxon>
        <taxon>Vanilleae</taxon>
        <taxon>Vanilla</taxon>
    </lineage>
</organism>
<feature type="domain" description="GH3 middle" evidence="4">
    <location>
        <begin position="208"/>
        <end position="268"/>
    </location>
</feature>
<dbReference type="Proteomes" id="UP000639772">
    <property type="component" value="Chromosome 11"/>
</dbReference>
<dbReference type="GO" id="GO:0016881">
    <property type="term" value="F:acid-amino acid ligase activity"/>
    <property type="evidence" value="ECO:0007669"/>
    <property type="project" value="TreeGrafter"/>
</dbReference>
<evidence type="ECO:0000313" key="5">
    <source>
        <dbReference type="EMBL" id="KAG0462774.1"/>
    </source>
</evidence>
<dbReference type="PANTHER" id="PTHR31901">
    <property type="entry name" value="GH3 DOMAIN-CONTAINING PROTEIN"/>
    <property type="match status" value="1"/>
</dbReference>
<evidence type="ECO:0000313" key="6">
    <source>
        <dbReference type="Proteomes" id="UP000639772"/>
    </source>
</evidence>
<feature type="compositionally biased region" description="Low complexity" evidence="3">
    <location>
        <begin position="270"/>
        <end position="283"/>
    </location>
</feature>
<evidence type="ECO:0000256" key="3">
    <source>
        <dbReference type="SAM" id="MobiDB-lite"/>
    </source>
</evidence>
<dbReference type="InterPro" id="IPR055377">
    <property type="entry name" value="GH3_M"/>
</dbReference>
<feature type="region of interest" description="Disordered" evidence="3">
    <location>
        <begin position="268"/>
        <end position="291"/>
    </location>
</feature>
<evidence type="ECO:0000259" key="4">
    <source>
        <dbReference type="Pfam" id="PF23571"/>
    </source>
</evidence>